<evidence type="ECO:0000313" key="7">
    <source>
        <dbReference type="Proteomes" id="UP000193450"/>
    </source>
</evidence>
<dbReference type="PANTHER" id="PTHR30055:SF234">
    <property type="entry name" value="HTH-TYPE TRANSCRIPTIONAL REGULATOR BETI"/>
    <property type="match status" value="1"/>
</dbReference>
<dbReference type="PANTHER" id="PTHR30055">
    <property type="entry name" value="HTH-TYPE TRANSCRIPTIONAL REGULATOR RUTR"/>
    <property type="match status" value="1"/>
</dbReference>
<dbReference type="Proteomes" id="UP000193450">
    <property type="component" value="Chromosome"/>
</dbReference>
<gene>
    <name evidence="6" type="ORF">BST96_11960</name>
</gene>
<evidence type="ECO:0000256" key="2">
    <source>
        <dbReference type="ARBA" id="ARBA00023125"/>
    </source>
</evidence>
<dbReference type="RefSeq" id="WP_169713978.1">
    <property type="nucleotide sequence ID" value="NZ_CP019343.1"/>
</dbReference>
<dbReference type="KEGG" id="osg:BST96_11960"/>
<dbReference type="AlphaFoldDB" id="A0A1X9N9N3"/>
<sequence length="192" mass="21547">MAKSNENKANQPQARVTKTRQKVLHASGQLFVEQGFEHVSVEHILEATGIARSTFYRLFGNKEAVLAELTCPAFIEGAEKFKALQSLDGVELMRELLDVYVTLWEQYASGMVLAVRLGRQYQHIISQDHDQFAAALKTLMTKIQRKGLLRNGDALLSTIIIARTGVPLLQIYQGQKLQRELFISAMEGMLLS</sequence>
<evidence type="ECO:0000256" key="4">
    <source>
        <dbReference type="PROSITE-ProRule" id="PRU00335"/>
    </source>
</evidence>
<accession>A0A1X9N9N3</accession>
<dbReference type="EMBL" id="CP019343">
    <property type="protein sequence ID" value="ARN74770.1"/>
    <property type="molecule type" value="Genomic_DNA"/>
</dbReference>
<reference evidence="6 7" key="1">
    <citation type="submission" date="2016-11" db="EMBL/GenBank/DDBJ databases">
        <title>Trade-off between light-utilization and light-protection in marine flavobacteria.</title>
        <authorList>
            <person name="Kumagai Y."/>
        </authorList>
    </citation>
    <scope>NUCLEOTIDE SEQUENCE [LARGE SCALE GENOMIC DNA]</scope>
    <source>
        <strain evidence="6 7">NBRC 107125</strain>
    </source>
</reference>
<keyword evidence="1" id="KW-0805">Transcription regulation</keyword>
<dbReference type="Gene3D" id="1.10.357.10">
    <property type="entry name" value="Tetracycline Repressor, domain 2"/>
    <property type="match status" value="1"/>
</dbReference>
<organism evidence="6 7">
    <name type="scientific">Oceanicoccus sagamiensis</name>
    <dbReference type="NCBI Taxonomy" id="716816"/>
    <lineage>
        <taxon>Bacteria</taxon>
        <taxon>Pseudomonadati</taxon>
        <taxon>Pseudomonadota</taxon>
        <taxon>Gammaproteobacteria</taxon>
        <taxon>Cellvibrionales</taxon>
        <taxon>Spongiibacteraceae</taxon>
        <taxon>Oceanicoccus</taxon>
    </lineage>
</organism>
<dbReference type="PRINTS" id="PR00455">
    <property type="entry name" value="HTHTETR"/>
</dbReference>
<evidence type="ECO:0000256" key="3">
    <source>
        <dbReference type="ARBA" id="ARBA00023163"/>
    </source>
</evidence>
<name>A0A1X9N9N3_9GAMM</name>
<dbReference type="GO" id="GO:0000976">
    <property type="term" value="F:transcription cis-regulatory region binding"/>
    <property type="evidence" value="ECO:0007669"/>
    <property type="project" value="TreeGrafter"/>
</dbReference>
<keyword evidence="3" id="KW-0804">Transcription</keyword>
<dbReference type="GO" id="GO:0003700">
    <property type="term" value="F:DNA-binding transcription factor activity"/>
    <property type="evidence" value="ECO:0007669"/>
    <property type="project" value="TreeGrafter"/>
</dbReference>
<dbReference type="InterPro" id="IPR009057">
    <property type="entry name" value="Homeodomain-like_sf"/>
</dbReference>
<feature type="DNA-binding region" description="H-T-H motif" evidence="4">
    <location>
        <begin position="40"/>
        <end position="59"/>
    </location>
</feature>
<dbReference type="InterPro" id="IPR001647">
    <property type="entry name" value="HTH_TetR"/>
</dbReference>
<feature type="domain" description="HTH tetR-type" evidence="5">
    <location>
        <begin position="17"/>
        <end position="77"/>
    </location>
</feature>
<dbReference type="PROSITE" id="PS50977">
    <property type="entry name" value="HTH_TETR_2"/>
    <property type="match status" value="1"/>
</dbReference>
<proteinExistence type="predicted"/>
<dbReference type="Pfam" id="PF00440">
    <property type="entry name" value="TetR_N"/>
    <property type="match status" value="1"/>
</dbReference>
<dbReference type="STRING" id="716816.BST96_11960"/>
<evidence type="ECO:0000313" key="6">
    <source>
        <dbReference type="EMBL" id="ARN74770.1"/>
    </source>
</evidence>
<evidence type="ECO:0000259" key="5">
    <source>
        <dbReference type="PROSITE" id="PS50977"/>
    </source>
</evidence>
<dbReference type="SUPFAM" id="SSF46689">
    <property type="entry name" value="Homeodomain-like"/>
    <property type="match status" value="1"/>
</dbReference>
<keyword evidence="2 4" id="KW-0238">DNA-binding</keyword>
<evidence type="ECO:0000256" key="1">
    <source>
        <dbReference type="ARBA" id="ARBA00023015"/>
    </source>
</evidence>
<dbReference type="InterPro" id="IPR050109">
    <property type="entry name" value="HTH-type_TetR-like_transc_reg"/>
</dbReference>
<protein>
    <recommendedName>
        <fullName evidence="5">HTH tetR-type domain-containing protein</fullName>
    </recommendedName>
</protein>
<keyword evidence="7" id="KW-1185">Reference proteome</keyword>